<name>A0ABT6ZXC1_9ACTN</name>
<evidence type="ECO:0000256" key="8">
    <source>
        <dbReference type="SAM" id="MobiDB-lite"/>
    </source>
</evidence>
<feature type="transmembrane region" description="Helical" evidence="9">
    <location>
        <begin position="172"/>
        <end position="196"/>
    </location>
</feature>
<comment type="caution">
    <text evidence="11">The sequence shown here is derived from an EMBL/GenBank/DDBJ whole genome shotgun (WGS) entry which is preliminary data.</text>
</comment>
<feature type="transmembrane region" description="Helical" evidence="9">
    <location>
        <begin position="312"/>
        <end position="332"/>
    </location>
</feature>
<evidence type="ECO:0000256" key="7">
    <source>
        <dbReference type="ARBA" id="ARBA00023251"/>
    </source>
</evidence>
<dbReference type="CDD" id="cd17321">
    <property type="entry name" value="MFS_MMR_MDR_like"/>
    <property type="match status" value="1"/>
</dbReference>
<keyword evidence="3" id="KW-1003">Cell membrane</keyword>
<organism evidence="11 12">
    <name type="scientific">Streptomyces iconiensis</name>
    <dbReference type="NCBI Taxonomy" id="1384038"/>
    <lineage>
        <taxon>Bacteria</taxon>
        <taxon>Bacillati</taxon>
        <taxon>Actinomycetota</taxon>
        <taxon>Actinomycetes</taxon>
        <taxon>Kitasatosporales</taxon>
        <taxon>Streptomycetaceae</taxon>
        <taxon>Streptomyces</taxon>
    </lineage>
</organism>
<feature type="transmembrane region" description="Helical" evidence="9">
    <location>
        <begin position="88"/>
        <end position="107"/>
    </location>
</feature>
<dbReference type="PROSITE" id="PS50850">
    <property type="entry name" value="MFS"/>
    <property type="match status" value="1"/>
</dbReference>
<sequence length="581" mass="59403">MVTPPPRAAVHAATAGRREWTALLVLLLALLLVSMDVSVLYFAVPFISRELAPSATEQLWIFDIYGFVLGGLLLTMGALGDRIGRRRLLLSGALAFGLASVLAAYATSPEMLIGARALLGVGGATLMPSTLALIRNLFHDARQRATAISIWSAVMVGGVAVGPVISGVLLEHFWWGSVFLVNLPAMVLLLALAPVLVPEFRNPGAGRFDWLSSLLSLAAILPVIYGIKELAADGYAPTSVLALAAGGAVGLYFVHRQRTVTHPLLDLTLFRRPGFGAAVATNLVAMFIMVGFAIFTTQYLQSVLGMSPLRAALWSLVPSLGVGIAAPLSVQLARRINRAYIIGAGFAVAAAGFLALSRLQSDTPLWGILIGAGVYATGVAMVSTLITDLVVGTAPPEQAGAASGLLECVQEFGGALGMALLGSVGTAVYRREFTDAVPSSVPASAVEHARETLGGAVAVSDQLPGQAGEAVLTAARDAFTHGMRTAAVAGLTVSLAAALLSFRRLRHAGATGGQYGVGIGNAGGTDAPDDAAPDDLAPDDAAHAGGGSGGAGDASGAAPVHTEAATPVGDVAAQEAPYSQR</sequence>
<reference evidence="11 12" key="1">
    <citation type="submission" date="2023-05" db="EMBL/GenBank/DDBJ databases">
        <title>Streptantibioticus silvisoli sp. nov., acidotolerant actinomycetes 1 from pine litter.</title>
        <authorList>
            <person name="Swiecimska M."/>
            <person name="Golinska P."/>
            <person name="Sangal V."/>
            <person name="Wachnowicz B."/>
            <person name="Goodfellow M."/>
        </authorList>
    </citation>
    <scope>NUCLEOTIDE SEQUENCE [LARGE SCALE GENOMIC DNA]</scope>
    <source>
        <strain evidence="11 12">DSM 42109</strain>
    </source>
</reference>
<keyword evidence="2" id="KW-0813">Transport</keyword>
<feature type="transmembrane region" description="Helical" evidence="9">
    <location>
        <begin position="21"/>
        <end position="47"/>
    </location>
</feature>
<feature type="transmembrane region" description="Helical" evidence="9">
    <location>
        <begin position="234"/>
        <end position="254"/>
    </location>
</feature>
<feature type="compositionally biased region" description="Acidic residues" evidence="8">
    <location>
        <begin position="527"/>
        <end position="538"/>
    </location>
</feature>
<dbReference type="InterPro" id="IPR020846">
    <property type="entry name" value="MFS_dom"/>
</dbReference>
<keyword evidence="6 9" id="KW-0472">Membrane</keyword>
<evidence type="ECO:0000256" key="9">
    <source>
        <dbReference type="SAM" id="Phobius"/>
    </source>
</evidence>
<keyword evidence="12" id="KW-1185">Reference proteome</keyword>
<keyword evidence="7" id="KW-0046">Antibiotic resistance</keyword>
<dbReference type="Gene3D" id="1.20.1720.10">
    <property type="entry name" value="Multidrug resistance protein D"/>
    <property type="match status" value="1"/>
</dbReference>
<keyword evidence="5 9" id="KW-1133">Transmembrane helix</keyword>
<evidence type="ECO:0000256" key="4">
    <source>
        <dbReference type="ARBA" id="ARBA00022692"/>
    </source>
</evidence>
<dbReference type="Proteomes" id="UP001214441">
    <property type="component" value="Unassembled WGS sequence"/>
</dbReference>
<proteinExistence type="predicted"/>
<feature type="domain" description="Major facilitator superfamily (MFS) profile" evidence="10">
    <location>
        <begin position="22"/>
        <end position="509"/>
    </location>
</feature>
<evidence type="ECO:0000259" key="10">
    <source>
        <dbReference type="PROSITE" id="PS50850"/>
    </source>
</evidence>
<keyword evidence="4 9" id="KW-0812">Transmembrane</keyword>
<gene>
    <name evidence="11" type="ORF">NMN56_017395</name>
</gene>
<feature type="transmembrane region" description="Helical" evidence="9">
    <location>
        <begin position="208"/>
        <end position="228"/>
    </location>
</feature>
<evidence type="ECO:0000256" key="3">
    <source>
        <dbReference type="ARBA" id="ARBA00022475"/>
    </source>
</evidence>
<dbReference type="InterPro" id="IPR036259">
    <property type="entry name" value="MFS_trans_sf"/>
</dbReference>
<dbReference type="PANTHER" id="PTHR42718:SF47">
    <property type="entry name" value="METHYL VIOLOGEN RESISTANCE PROTEIN SMVA"/>
    <property type="match status" value="1"/>
</dbReference>
<dbReference type="InterPro" id="IPR011701">
    <property type="entry name" value="MFS"/>
</dbReference>
<protein>
    <submittedName>
        <fullName evidence="11">MFS transporter</fullName>
    </submittedName>
</protein>
<feature type="transmembrane region" description="Helical" evidence="9">
    <location>
        <begin position="339"/>
        <end position="359"/>
    </location>
</feature>
<feature type="transmembrane region" description="Helical" evidence="9">
    <location>
        <begin position="146"/>
        <end position="166"/>
    </location>
</feature>
<dbReference type="RefSeq" id="WP_274040384.1">
    <property type="nucleotide sequence ID" value="NZ_JANCPR020000016.1"/>
</dbReference>
<dbReference type="Gene3D" id="1.20.1250.20">
    <property type="entry name" value="MFS general substrate transporter like domains"/>
    <property type="match status" value="1"/>
</dbReference>
<feature type="compositionally biased region" description="Gly residues" evidence="8">
    <location>
        <begin position="544"/>
        <end position="553"/>
    </location>
</feature>
<evidence type="ECO:0000313" key="12">
    <source>
        <dbReference type="Proteomes" id="UP001214441"/>
    </source>
</evidence>
<evidence type="ECO:0000313" key="11">
    <source>
        <dbReference type="EMBL" id="MDJ1133709.1"/>
    </source>
</evidence>
<feature type="transmembrane region" description="Helical" evidence="9">
    <location>
        <begin position="113"/>
        <end position="134"/>
    </location>
</feature>
<feature type="transmembrane region" description="Helical" evidence="9">
    <location>
        <begin position="275"/>
        <end position="300"/>
    </location>
</feature>
<evidence type="ECO:0000256" key="5">
    <source>
        <dbReference type="ARBA" id="ARBA00022989"/>
    </source>
</evidence>
<dbReference type="SUPFAM" id="SSF103473">
    <property type="entry name" value="MFS general substrate transporter"/>
    <property type="match status" value="1"/>
</dbReference>
<evidence type="ECO:0000256" key="6">
    <source>
        <dbReference type="ARBA" id="ARBA00023136"/>
    </source>
</evidence>
<evidence type="ECO:0000256" key="1">
    <source>
        <dbReference type="ARBA" id="ARBA00004651"/>
    </source>
</evidence>
<feature type="region of interest" description="Disordered" evidence="8">
    <location>
        <begin position="521"/>
        <end position="581"/>
    </location>
</feature>
<evidence type="ECO:0000256" key="2">
    <source>
        <dbReference type="ARBA" id="ARBA00022448"/>
    </source>
</evidence>
<dbReference type="PANTHER" id="PTHR42718">
    <property type="entry name" value="MAJOR FACILITATOR SUPERFAMILY MULTIDRUG TRANSPORTER MFSC"/>
    <property type="match status" value="1"/>
</dbReference>
<comment type="subcellular location">
    <subcellularLocation>
        <location evidence="1">Cell membrane</location>
        <topology evidence="1">Multi-pass membrane protein</topology>
    </subcellularLocation>
</comment>
<dbReference type="EMBL" id="JANCPR020000016">
    <property type="protein sequence ID" value="MDJ1133709.1"/>
    <property type="molecule type" value="Genomic_DNA"/>
</dbReference>
<feature type="transmembrane region" description="Helical" evidence="9">
    <location>
        <begin position="59"/>
        <end position="79"/>
    </location>
</feature>
<dbReference type="Pfam" id="PF07690">
    <property type="entry name" value="MFS_1"/>
    <property type="match status" value="1"/>
</dbReference>
<feature type="transmembrane region" description="Helical" evidence="9">
    <location>
        <begin position="365"/>
        <end position="386"/>
    </location>
</feature>
<accession>A0ABT6ZXC1</accession>